<organism evidence="2 3">
    <name type="scientific">Microbacterium album</name>
    <dbReference type="NCBI Taxonomy" id="2053191"/>
    <lineage>
        <taxon>Bacteria</taxon>
        <taxon>Bacillati</taxon>
        <taxon>Actinomycetota</taxon>
        <taxon>Actinomycetes</taxon>
        <taxon>Micrococcales</taxon>
        <taxon>Microbacteriaceae</taxon>
        <taxon>Microbacterium</taxon>
    </lineage>
</organism>
<feature type="chain" id="PRO_5037299301" evidence="1">
    <location>
        <begin position="30"/>
        <end position="261"/>
    </location>
</feature>
<comment type="caution">
    <text evidence="2">The sequence shown here is derived from an EMBL/GenBank/DDBJ whole genome shotgun (WGS) entry which is preliminary data.</text>
</comment>
<keyword evidence="3" id="KW-1185">Reference proteome</keyword>
<keyword evidence="1" id="KW-0732">Signal</keyword>
<dbReference type="Proteomes" id="UP000657592">
    <property type="component" value="Unassembled WGS sequence"/>
</dbReference>
<name>A0A917IEF9_9MICO</name>
<protein>
    <submittedName>
        <fullName evidence="2">Uncharacterized protein</fullName>
    </submittedName>
</protein>
<reference evidence="2" key="1">
    <citation type="journal article" date="2014" name="Int. J. Syst. Evol. Microbiol.">
        <title>Complete genome sequence of Corynebacterium casei LMG S-19264T (=DSM 44701T), isolated from a smear-ripened cheese.</title>
        <authorList>
            <consortium name="US DOE Joint Genome Institute (JGI-PGF)"/>
            <person name="Walter F."/>
            <person name="Albersmeier A."/>
            <person name="Kalinowski J."/>
            <person name="Ruckert C."/>
        </authorList>
    </citation>
    <scope>NUCLEOTIDE SEQUENCE</scope>
    <source>
        <strain evidence="2">CGMCC 1.15794</strain>
    </source>
</reference>
<proteinExistence type="predicted"/>
<dbReference type="EMBL" id="BMJY01000007">
    <property type="protein sequence ID" value="GGH44671.1"/>
    <property type="molecule type" value="Genomic_DNA"/>
</dbReference>
<evidence type="ECO:0000256" key="1">
    <source>
        <dbReference type="SAM" id="SignalP"/>
    </source>
</evidence>
<accession>A0A917IEF9</accession>
<dbReference type="AlphaFoldDB" id="A0A917IEF9"/>
<feature type="signal peptide" evidence="1">
    <location>
        <begin position="1"/>
        <end position="29"/>
    </location>
</feature>
<reference evidence="2" key="2">
    <citation type="submission" date="2020-09" db="EMBL/GenBank/DDBJ databases">
        <authorList>
            <person name="Sun Q."/>
            <person name="Zhou Y."/>
        </authorList>
    </citation>
    <scope>NUCLEOTIDE SEQUENCE</scope>
    <source>
        <strain evidence="2">CGMCC 1.15794</strain>
    </source>
</reference>
<evidence type="ECO:0000313" key="3">
    <source>
        <dbReference type="Proteomes" id="UP000657592"/>
    </source>
</evidence>
<sequence length="261" mass="26463">MGRTNVKNRRVAVLAVAVLGVLAISPATAANAEGSETLDALLARVAPEVRETLYDGASAARGAEAVTPATVPSTGAEPITTHGEDTSVSIWLPATAAVAEDSVGGQGVRLFEHGNGATSVPLVKDDGSVQILTILDDATAPDSYSYSIDVAEGATLTVDEDGAVHITSASGEFIGGVATAWAVDANGAPVRTSYQVDGTTLTQLIDHDGGQYAYDRCGPLAGARPLLPADGHVPLPGLQDQRHAAGVGADLGRSSDLVCTR</sequence>
<evidence type="ECO:0000313" key="2">
    <source>
        <dbReference type="EMBL" id="GGH44671.1"/>
    </source>
</evidence>
<gene>
    <name evidence="2" type="ORF">GCM10010921_19490</name>
</gene>